<evidence type="ECO:0000313" key="2">
    <source>
        <dbReference type="WBParaSite" id="JU765_v2.g7685.t1"/>
    </source>
</evidence>
<proteinExistence type="predicted"/>
<dbReference type="Proteomes" id="UP000887576">
    <property type="component" value="Unplaced"/>
</dbReference>
<protein>
    <submittedName>
        <fullName evidence="2">Focal adhesion kinase targeting (FAT) domain-containing protein</fullName>
    </submittedName>
</protein>
<evidence type="ECO:0000313" key="1">
    <source>
        <dbReference type="Proteomes" id="UP000887576"/>
    </source>
</evidence>
<sequence length="115" mass="13302">MITNELSKLFSESEKDIQKLSPDDRKRVEMVETLLGTDLKNMTTALSHVLKESGQEITRCDYHRREVLKTAHMLAVNCKHFLDSVDEARIRCGIARLRTRSPIISNGYKIYEFNC</sequence>
<organism evidence="1 2">
    <name type="scientific">Panagrolaimus sp. JU765</name>
    <dbReference type="NCBI Taxonomy" id="591449"/>
    <lineage>
        <taxon>Eukaryota</taxon>
        <taxon>Metazoa</taxon>
        <taxon>Ecdysozoa</taxon>
        <taxon>Nematoda</taxon>
        <taxon>Chromadorea</taxon>
        <taxon>Rhabditida</taxon>
        <taxon>Tylenchina</taxon>
        <taxon>Panagrolaimomorpha</taxon>
        <taxon>Panagrolaimoidea</taxon>
        <taxon>Panagrolaimidae</taxon>
        <taxon>Panagrolaimus</taxon>
    </lineage>
</organism>
<dbReference type="WBParaSite" id="JU765_v2.g7685.t1">
    <property type="protein sequence ID" value="JU765_v2.g7685.t1"/>
    <property type="gene ID" value="JU765_v2.g7685"/>
</dbReference>
<reference evidence="2" key="1">
    <citation type="submission" date="2022-11" db="UniProtKB">
        <authorList>
            <consortium name="WormBaseParasite"/>
        </authorList>
    </citation>
    <scope>IDENTIFICATION</scope>
</reference>
<name>A0AC34RK32_9BILA</name>
<accession>A0AC34RK32</accession>